<gene>
    <name evidence="2" type="ORF">WKW77_04520</name>
</gene>
<evidence type="ECO:0000313" key="3">
    <source>
        <dbReference type="Proteomes" id="UP001365846"/>
    </source>
</evidence>
<dbReference type="InterPro" id="IPR029039">
    <property type="entry name" value="Flavoprotein-like_sf"/>
</dbReference>
<evidence type="ECO:0000256" key="1">
    <source>
        <dbReference type="SAM" id="MobiDB-lite"/>
    </source>
</evidence>
<accession>A0ABU8VBP2</accession>
<proteinExistence type="predicted"/>
<sequence>MSNTLVVFYSYSGTCRRVAQLLASHHGWALGEIRDARPRSGFTGDLRCLLDSLLRRWPAIRYEGPAPADFDAVVIVSPIWAAQMAGPMRTFLAENAGQLRRVAQITVMNATSAANAVSEATRLLQRPPVLTTELLTHDIEDGSATKELLAFGDALASAALLPPSDREAAGAPPGNRPNLPAASV</sequence>
<name>A0ABU8VBP2_9BURK</name>
<evidence type="ECO:0000313" key="2">
    <source>
        <dbReference type="EMBL" id="MEJ8810319.1"/>
    </source>
</evidence>
<keyword evidence="3" id="KW-1185">Reference proteome</keyword>
<protein>
    <submittedName>
        <fullName evidence="2">Flavodoxin</fullName>
    </submittedName>
</protein>
<dbReference type="EMBL" id="JBBKZU010000002">
    <property type="protein sequence ID" value="MEJ8810319.1"/>
    <property type="molecule type" value="Genomic_DNA"/>
</dbReference>
<dbReference type="SUPFAM" id="SSF52218">
    <property type="entry name" value="Flavoproteins"/>
    <property type="match status" value="1"/>
</dbReference>
<organism evidence="2 3">
    <name type="scientific">Variovorax ureilyticus</name>
    <dbReference type="NCBI Taxonomy" id="1836198"/>
    <lineage>
        <taxon>Bacteria</taxon>
        <taxon>Pseudomonadati</taxon>
        <taxon>Pseudomonadota</taxon>
        <taxon>Betaproteobacteria</taxon>
        <taxon>Burkholderiales</taxon>
        <taxon>Comamonadaceae</taxon>
        <taxon>Variovorax</taxon>
    </lineage>
</organism>
<dbReference type="Gene3D" id="3.40.50.360">
    <property type="match status" value="1"/>
</dbReference>
<dbReference type="Proteomes" id="UP001365846">
    <property type="component" value="Unassembled WGS sequence"/>
</dbReference>
<dbReference type="RefSeq" id="WP_340355646.1">
    <property type="nucleotide sequence ID" value="NZ_JBBKZU010000002.1"/>
</dbReference>
<reference evidence="2 3" key="1">
    <citation type="submission" date="2024-03" db="EMBL/GenBank/DDBJ databases">
        <title>Novel species of the genus Variovorax.</title>
        <authorList>
            <person name="Liu Q."/>
            <person name="Xin Y.-H."/>
        </authorList>
    </citation>
    <scope>NUCLEOTIDE SEQUENCE [LARGE SCALE GENOMIC DNA]</scope>
    <source>
        <strain evidence="2 3">KACC 18899</strain>
    </source>
</reference>
<feature type="region of interest" description="Disordered" evidence="1">
    <location>
        <begin position="162"/>
        <end position="184"/>
    </location>
</feature>
<comment type="caution">
    <text evidence="2">The sequence shown here is derived from an EMBL/GenBank/DDBJ whole genome shotgun (WGS) entry which is preliminary data.</text>
</comment>